<dbReference type="PANTHER" id="PTHR33426">
    <property type="entry name" value="C2H2-TYPE DOMAIN-CONTAINING PROTEIN"/>
    <property type="match status" value="1"/>
</dbReference>
<gene>
    <name evidence="1" type="ORF">BN2614_LOCUS2</name>
</gene>
<reference evidence="1 2" key="1">
    <citation type="submission" date="2018-10" db="EMBL/GenBank/DDBJ databases">
        <authorList>
            <person name="Ekblom R."/>
            <person name="Jareborg N."/>
        </authorList>
    </citation>
    <scope>NUCLEOTIDE SEQUENCE [LARGE SCALE GENOMIC DNA]</scope>
    <source>
        <tissue evidence="1">Muscle</tissue>
    </source>
</reference>
<dbReference type="Proteomes" id="UP000269945">
    <property type="component" value="Unassembled WGS sequence"/>
</dbReference>
<evidence type="ECO:0000313" key="2">
    <source>
        <dbReference type="Proteomes" id="UP000269945"/>
    </source>
</evidence>
<organism evidence="1 2">
    <name type="scientific">Gulo gulo</name>
    <name type="common">Wolverine</name>
    <name type="synonym">Gluton</name>
    <dbReference type="NCBI Taxonomy" id="48420"/>
    <lineage>
        <taxon>Eukaryota</taxon>
        <taxon>Metazoa</taxon>
        <taxon>Chordata</taxon>
        <taxon>Craniata</taxon>
        <taxon>Vertebrata</taxon>
        <taxon>Euteleostomi</taxon>
        <taxon>Mammalia</taxon>
        <taxon>Eutheria</taxon>
        <taxon>Laurasiatheria</taxon>
        <taxon>Carnivora</taxon>
        <taxon>Caniformia</taxon>
        <taxon>Musteloidea</taxon>
        <taxon>Mustelidae</taxon>
        <taxon>Guloninae</taxon>
        <taxon>Gulo</taxon>
    </lineage>
</organism>
<keyword evidence="2" id="KW-1185">Reference proteome</keyword>
<comment type="caution">
    <text evidence="1">The sequence shown here is derived from an EMBL/GenBank/DDBJ whole genome shotgun (WGS) entry which is preliminary data.</text>
</comment>
<name>A0A9X9Q7W6_GULGU</name>
<sequence>MGSEGRLMTKTLPTLITFKGFFPCVSSLMINKSRLCKKRFLTFITLKGSISCVSSLMLSEG</sequence>
<protein>
    <submittedName>
        <fullName evidence="1">Uncharacterized protein</fullName>
    </submittedName>
</protein>
<dbReference type="AlphaFoldDB" id="A0A9X9Q7W6"/>
<proteinExistence type="predicted"/>
<accession>A0A9X9Q7W6</accession>
<evidence type="ECO:0000313" key="1">
    <source>
        <dbReference type="EMBL" id="VCX38459.1"/>
    </source>
</evidence>
<dbReference type="EMBL" id="CYRY02043825">
    <property type="protein sequence ID" value="VCX38459.1"/>
    <property type="molecule type" value="Genomic_DNA"/>
</dbReference>
<dbReference type="PANTHER" id="PTHR33426:SF30">
    <property type="match status" value="1"/>
</dbReference>